<protein>
    <submittedName>
        <fullName evidence="3">Beta-lactamase family protein</fullName>
    </submittedName>
</protein>
<dbReference type="SUPFAM" id="SSF56601">
    <property type="entry name" value="beta-lactamase/transpeptidase-like"/>
    <property type="match status" value="1"/>
</dbReference>
<dbReference type="Gene3D" id="3.40.710.10">
    <property type="entry name" value="DD-peptidase/beta-lactamase superfamily"/>
    <property type="match status" value="1"/>
</dbReference>
<dbReference type="InterPro" id="IPR012338">
    <property type="entry name" value="Beta-lactam/transpept-like"/>
</dbReference>
<organism evidence="3 4">
    <name type="scientific">Calorimonas adulescens</name>
    <dbReference type="NCBI Taxonomy" id="2606906"/>
    <lineage>
        <taxon>Bacteria</taxon>
        <taxon>Bacillati</taxon>
        <taxon>Bacillota</taxon>
        <taxon>Clostridia</taxon>
        <taxon>Thermoanaerobacterales</taxon>
        <taxon>Thermoanaerobacteraceae</taxon>
        <taxon>Calorimonas</taxon>
    </lineage>
</organism>
<evidence type="ECO:0000313" key="3">
    <source>
        <dbReference type="EMBL" id="TZE82957.1"/>
    </source>
</evidence>
<accession>A0A5D8QEW0</accession>
<feature type="domain" description="Beta-lactamase-related" evidence="2">
    <location>
        <begin position="11"/>
        <end position="335"/>
    </location>
</feature>
<name>A0A5D8QEW0_9THEO</name>
<comment type="caution">
    <text evidence="3">The sequence shown here is derived from an EMBL/GenBank/DDBJ whole genome shotgun (WGS) entry which is preliminary data.</text>
</comment>
<evidence type="ECO:0000313" key="4">
    <source>
        <dbReference type="Proteomes" id="UP000322976"/>
    </source>
</evidence>
<dbReference type="InterPro" id="IPR050789">
    <property type="entry name" value="Diverse_Enzym_Activities"/>
</dbReference>
<dbReference type="Pfam" id="PF00144">
    <property type="entry name" value="Beta-lactamase"/>
    <property type="match status" value="1"/>
</dbReference>
<dbReference type="InterPro" id="IPR001466">
    <property type="entry name" value="Beta-lactam-related"/>
</dbReference>
<evidence type="ECO:0000259" key="2">
    <source>
        <dbReference type="Pfam" id="PF00144"/>
    </source>
</evidence>
<dbReference type="RefSeq" id="WP_149544514.1">
    <property type="nucleotide sequence ID" value="NZ_VTPS01000003.1"/>
</dbReference>
<keyword evidence="1" id="KW-0378">Hydrolase</keyword>
<reference evidence="3 4" key="1">
    <citation type="submission" date="2019-08" db="EMBL/GenBank/DDBJ databases">
        <title>Calorimonas adulescens gen. nov., sp. nov., an anaerobic thermophilic bacterium from Sakhalin hot spring.</title>
        <authorList>
            <person name="Khomyakova M.A."/>
            <person name="Merkel A.Y."/>
            <person name="Novikov A."/>
            <person name="Bonch-Osmolovskaya E.A."/>
            <person name="Slobodkin A.I."/>
        </authorList>
    </citation>
    <scope>NUCLEOTIDE SEQUENCE [LARGE SCALE GENOMIC DNA]</scope>
    <source>
        <strain evidence="3 4">A05MB</strain>
    </source>
</reference>
<evidence type="ECO:0000256" key="1">
    <source>
        <dbReference type="ARBA" id="ARBA00022801"/>
    </source>
</evidence>
<dbReference type="PANTHER" id="PTHR43283">
    <property type="entry name" value="BETA-LACTAMASE-RELATED"/>
    <property type="match status" value="1"/>
</dbReference>
<proteinExistence type="predicted"/>
<sequence>MLNADRVNYLRDFLAKCMAEGAFPGACFGIVSVDESYSGFMGNAQVEPIKREMRGDSVFDLASLTKVIATTTSIMILIENGEIGLYDRIKSILPGYRYEDTTIFQLLTHTSGLPAEIKFYRMCRNYEEVIDRLYDVELEYKPGEKVLYSDLGFMLLGLVVEKVAEPIYKFANMYVFEPMGMFDTCYNPPEELKKRCAATEYSEDRGMIVGEVHDGNAYIMGGASGHAGLFSTVPDLMRFVEMILNDGYYKGKRILGRAAIDAMGRCYTEGLNERRGLGWELKTPGHSMGDLVSDNVLYHTGFTGTSILIDRQYGLGFVLLTNRVHPTRENQKLIPLRGYINNIAMTTILK</sequence>
<dbReference type="AlphaFoldDB" id="A0A5D8QEW0"/>
<dbReference type="Proteomes" id="UP000322976">
    <property type="component" value="Unassembled WGS sequence"/>
</dbReference>
<dbReference type="EMBL" id="VTPS01000003">
    <property type="protein sequence ID" value="TZE82957.1"/>
    <property type="molecule type" value="Genomic_DNA"/>
</dbReference>
<dbReference type="GO" id="GO:0016787">
    <property type="term" value="F:hydrolase activity"/>
    <property type="evidence" value="ECO:0007669"/>
    <property type="project" value="UniProtKB-KW"/>
</dbReference>
<dbReference type="PANTHER" id="PTHR43283:SF11">
    <property type="entry name" value="BETA-LACTAMASE-RELATED DOMAIN-CONTAINING PROTEIN"/>
    <property type="match status" value="1"/>
</dbReference>
<gene>
    <name evidence="3" type="ORF">FWJ32_03115</name>
</gene>
<keyword evidence="4" id="KW-1185">Reference proteome</keyword>